<dbReference type="InterPro" id="IPR008969">
    <property type="entry name" value="CarboxyPept-like_regulatory"/>
</dbReference>
<comment type="similarity">
    <text evidence="8 9">Belongs to the TonB-dependent receptor family.</text>
</comment>
<evidence type="ECO:0000256" key="4">
    <source>
        <dbReference type="ARBA" id="ARBA00022692"/>
    </source>
</evidence>
<gene>
    <name evidence="13" type="ORF">EZ428_11350</name>
</gene>
<keyword evidence="3 8" id="KW-1134">Transmembrane beta strand</keyword>
<evidence type="ECO:0000313" key="13">
    <source>
        <dbReference type="EMBL" id="TCC92315.1"/>
    </source>
</evidence>
<keyword evidence="5 9" id="KW-0798">TonB box</keyword>
<dbReference type="Gene3D" id="2.40.170.20">
    <property type="entry name" value="TonB-dependent receptor, beta-barrel domain"/>
    <property type="match status" value="1"/>
</dbReference>
<dbReference type="InterPro" id="IPR036942">
    <property type="entry name" value="Beta-barrel_TonB_sf"/>
</dbReference>
<accession>A0A4R0MYF8</accession>
<dbReference type="GO" id="GO:0044718">
    <property type="term" value="P:siderophore transmembrane transport"/>
    <property type="evidence" value="ECO:0007669"/>
    <property type="project" value="TreeGrafter"/>
</dbReference>
<evidence type="ECO:0000313" key="14">
    <source>
        <dbReference type="Proteomes" id="UP000292884"/>
    </source>
</evidence>
<keyword evidence="2 8" id="KW-0813">Transport</keyword>
<evidence type="ECO:0000256" key="2">
    <source>
        <dbReference type="ARBA" id="ARBA00022448"/>
    </source>
</evidence>
<protein>
    <submittedName>
        <fullName evidence="13">TonB-dependent receptor</fullName>
    </submittedName>
</protein>
<reference evidence="13 14" key="1">
    <citation type="submission" date="2019-02" db="EMBL/GenBank/DDBJ databases">
        <title>Pedobacter sp. RP-1-13 sp. nov., isolated from Arctic soil.</title>
        <authorList>
            <person name="Dahal R.H."/>
        </authorList>
    </citation>
    <scope>NUCLEOTIDE SEQUENCE [LARGE SCALE GENOMIC DNA]</scope>
    <source>
        <strain evidence="13 14">RP-1-13</strain>
    </source>
</reference>
<comment type="caution">
    <text evidence="13">The sequence shown here is derived from an EMBL/GenBank/DDBJ whole genome shotgun (WGS) entry which is preliminary data.</text>
</comment>
<keyword evidence="4 8" id="KW-0812">Transmembrane</keyword>
<dbReference type="Proteomes" id="UP000292884">
    <property type="component" value="Unassembled WGS sequence"/>
</dbReference>
<dbReference type="InterPro" id="IPR012910">
    <property type="entry name" value="Plug_dom"/>
</dbReference>
<dbReference type="InterPro" id="IPR000531">
    <property type="entry name" value="Beta-barrel_TonB"/>
</dbReference>
<evidence type="ECO:0000259" key="12">
    <source>
        <dbReference type="Pfam" id="PF07715"/>
    </source>
</evidence>
<dbReference type="SUPFAM" id="SSF56935">
    <property type="entry name" value="Porins"/>
    <property type="match status" value="1"/>
</dbReference>
<feature type="domain" description="TonB-dependent receptor-like beta-barrel" evidence="11">
    <location>
        <begin position="322"/>
        <end position="724"/>
    </location>
</feature>
<sequence length="774" mass="85665">MRIYLFSILFLICINCAIAQQQGKGLIITGKVLTADGLPAAGLLISIKESKSIAFTQSDGSFKILSTVGNKQLIVRSGASTLEQNIEVSDNQLAIPTITLKEKAYDLKEVVVTAQYGPQSMKNSVYNVKTISAEKIRLRSATNVQQVLNTELGFRFNNDLTLGTTDVELMGMSGRNIKILLDGVPMVDRSDSRESLNQIDINTVERIEIVEGPVSVVYGTDALAGVINIITKNAGKSLLNVSARVQEETAGKEYEAFGGSGVHNQNLSASWQNKGWSALAGVSHNEFGGWNLAPKTATTAEVNAATNRWKPKEQFLGNTKIVYRNNNFNIWYRLDGLKETIDTRLGINPNNYKGKLQTYTTKRYTNQIQSEYRFSKELELNAIVGYTDLQRATKSVIHDYTTGAEQLSTDAGEQDVAKFNGTSVRLTAQYFAHKLISIQPGFEYNRDAASGQRIKGTPVINDYAFFASAEVRPTESINIRPGVRFIKNSVYDAPAVIPSLNIKFGLTKNFDLRLSYARGFRAPALRELYYDFFDASHSIRGNENLKAEQSHSFNTSLVWAGIQKDDLQFRSTATGFYNLFTNRIDFGMDPANSSITTLINVSRYKTIGGTLDNTFILKNLQLNLGVSYIGRYNNLLVNKESLDVAEFMWAPEINGNVVYNFPKINGSVSLFYKYTGKRPGYQLTMVGGVQTPRVVKIGDFSWADLMLNKIIYKYITLNAGVKNIFDVTQLTNTSTASNGAHSTGGASVSYSYGRSYVLGITFNWNNPQTPKGAF</sequence>
<feature type="chain" id="PRO_5020613121" evidence="10">
    <location>
        <begin position="20"/>
        <end position="774"/>
    </location>
</feature>
<comment type="subcellular location">
    <subcellularLocation>
        <location evidence="1 8">Cell outer membrane</location>
        <topology evidence="1 8">Multi-pass membrane protein</topology>
    </subcellularLocation>
</comment>
<evidence type="ECO:0000256" key="6">
    <source>
        <dbReference type="ARBA" id="ARBA00023136"/>
    </source>
</evidence>
<dbReference type="RefSeq" id="WP_131553255.1">
    <property type="nucleotide sequence ID" value="NZ_SJSK01000002.1"/>
</dbReference>
<name>A0A4R0MYF8_9SPHI</name>
<evidence type="ECO:0000256" key="10">
    <source>
        <dbReference type="SAM" id="SignalP"/>
    </source>
</evidence>
<proteinExistence type="inferred from homology"/>
<dbReference type="Pfam" id="PF13715">
    <property type="entry name" value="CarbopepD_reg_2"/>
    <property type="match status" value="1"/>
</dbReference>
<dbReference type="PANTHER" id="PTHR30069">
    <property type="entry name" value="TONB-DEPENDENT OUTER MEMBRANE RECEPTOR"/>
    <property type="match status" value="1"/>
</dbReference>
<evidence type="ECO:0000259" key="11">
    <source>
        <dbReference type="Pfam" id="PF00593"/>
    </source>
</evidence>
<dbReference type="EMBL" id="SJSK01000002">
    <property type="protein sequence ID" value="TCC92315.1"/>
    <property type="molecule type" value="Genomic_DNA"/>
</dbReference>
<dbReference type="PROSITE" id="PS52016">
    <property type="entry name" value="TONB_DEPENDENT_REC_3"/>
    <property type="match status" value="1"/>
</dbReference>
<keyword evidence="7 8" id="KW-0998">Cell outer membrane</keyword>
<dbReference type="GO" id="GO:0009279">
    <property type="term" value="C:cell outer membrane"/>
    <property type="evidence" value="ECO:0007669"/>
    <property type="project" value="UniProtKB-SubCell"/>
</dbReference>
<dbReference type="Pfam" id="PF00593">
    <property type="entry name" value="TonB_dep_Rec_b-barrel"/>
    <property type="match status" value="1"/>
</dbReference>
<evidence type="ECO:0000256" key="8">
    <source>
        <dbReference type="PROSITE-ProRule" id="PRU01360"/>
    </source>
</evidence>
<evidence type="ECO:0000256" key="3">
    <source>
        <dbReference type="ARBA" id="ARBA00022452"/>
    </source>
</evidence>
<dbReference type="AlphaFoldDB" id="A0A4R0MYF8"/>
<dbReference type="PANTHER" id="PTHR30069:SF57">
    <property type="entry name" value="TONB-DEPENDENT RECEPTOR"/>
    <property type="match status" value="1"/>
</dbReference>
<dbReference type="InterPro" id="IPR039426">
    <property type="entry name" value="TonB-dep_rcpt-like"/>
</dbReference>
<evidence type="ECO:0000256" key="9">
    <source>
        <dbReference type="RuleBase" id="RU003357"/>
    </source>
</evidence>
<keyword evidence="10" id="KW-0732">Signal</keyword>
<dbReference type="GO" id="GO:0015344">
    <property type="term" value="F:siderophore uptake transmembrane transporter activity"/>
    <property type="evidence" value="ECO:0007669"/>
    <property type="project" value="TreeGrafter"/>
</dbReference>
<organism evidence="13 14">
    <name type="scientific">Pedobacter frigiditerrae</name>
    <dbReference type="NCBI Taxonomy" id="2530452"/>
    <lineage>
        <taxon>Bacteria</taxon>
        <taxon>Pseudomonadati</taxon>
        <taxon>Bacteroidota</taxon>
        <taxon>Sphingobacteriia</taxon>
        <taxon>Sphingobacteriales</taxon>
        <taxon>Sphingobacteriaceae</taxon>
        <taxon>Pedobacter</taxon>
    </lineage>
</organism>
<dbReference type="Gene3D" id="2.170.130.10">
    <property type="entry name" value="TonB-dependent receptor, plug domain"/>
    <property type="match status" value="1"/>
</dbReference>
<dbReference type="InterPro" id="IPR037066">
    <property type="entry name" value="Plug_dom_sf"/>
</dbReference>
<dbReference type="Pfam" id="PF07715">
    <property type="entry name" value="Plug"/>
    <property type="match status" value="1"/>
</dbReference>
<dbReference type="OrthoDB" id="9764669at2"/>
<keyword evidence="14" id="KW-1185">Reference proteome</keyword>
<evidence type="ECO:0000256" key="7">
    <source>
        <dbReference type="ARBA" id="ARBA00023237"/>
    </source>
</evidence>
<evidence type="ECO:0000256" key="1">
    <source>
        <dbReference type="ARBA" id="ARBA00004571"/>
    </source>
</evidence>
<evidence type="ECO:0000256" key="5">
    <source>
        <dbReference type="ARBA" id="ARBA00023077"/>
    </source>
</evidence>
<keyword evidence="6 8" id="KW-0472">Membrane</keyword>
<feature type="domain" description="TonB-dependent receptor plug" evidence="12">
    <location>
        <begin position="123"/>
        <end position="226"/>
    </location>
</feature>
<keyword evidence="13" id="KW-0675">Receptor</keyword>
<feature type="signal peptide" evidence="10">
    <location>
        <begin position="1"/>
        <end position="19"/>
    </location>
</feature>
<dbReference type="CDD" id="cd01347">
    <property type="entry name" value="ligand_gated_channel"/>
    <property type="match status" value="1"/>
</dbReference>
<dbReference type="SUPFAM" id="SSF49464">
    <property type="entry name" value="Carboxypeptidase regulatory domain-like"/>
    <property type="match status" value="1"/>
</dbReference>